<reference evidence="11 12" key="1">
    <citation type="submission" date="2022-07" db="EMBL/GenBank/DDBJ databases">
        <authorList>
            <person name="Xamxidin M."/>
            <person name="Wu M."/>
        </authorList>
    </citation>
    <scope>NUCLEOTIDE SEQUENCE [LARGE SCALE GENOMIC DNA]</scope>
    <source>
        <strain evidence="11 12">NBRC 111650</strain>
    </source>
</reference>
<dbReference type="SUPFAM" id="SSF48695">
    <property type="entry name" value="Multiheme cytochromes"/>
    <property type="match status" value="1"/>
</dbReference>
<sequence>MADQSNHPLQQEVRALQKPLGLKRVVSWLLFAPILLAFLVLPWAASWWPEPKPVQTAASAPENRAMLNANTRVSQTHEQTRYALDAVWNPGPLASAHANLEQDCRACHQGNFSRVKDETCTQCHQNMGEHVTQQTRSDSHFEEGRCASCHRDHKGRESLAEQNKHFVGRDCSSCHSQIEQIAPNTETQAVRDFAAQGHPAFRLTVATGSETSDRRRIRMEKNTLLTENTGLKFPHDVHLNAKGIEGPKKQVVMQCADCHRPNDTGTSFKPVNMADHCQSCHKLNFEPALPDRQVPHGPVSAVLSTVSEFYSYLALHPEEKAKVNNQRAALRARPGEKTPQRSALQNLAGNPQAQAVFATRELFEKTACSVCHAVKEAPAPADLNTSGKGLPYYNIAAVAPAHTWLPMAKFDHKAHALESCDNCHAAKTAKKAEQILIPGIENCQTCHAGRQPVAHKVQSDCGVCHGYHLHPLPPKEAQTMSPRAHNTFTE</sequence>
<dbReference type="InterPro" id="IPR012286">
    <property type="entry name" value="Tetrahaem_cytochrome"/>
</dbReference>
<dbReference type="PANTHER" id="PTHR35038:SF8">
    <property type="entry name" value="C-TYPE POLYHEME CYTOCHROME OMCC"/>
    <property type="match status" value="1"/>
</dbReference>
<evidence type="ECO:0000256" key="4">
    <source>
        <dbReference type="ARBA" id="ARBA00022617"/>
    </source>
</evidence>
<evidence type="ECO:0000259" key="10">
    <source>
        <dbReference type="Pfam" id="PF14537"/>
    </source>
</evidence>
<dbReference type="PANTHER" id="PTHR35038">
    <property type="entry name" value="DISSIMILATORY SULFITE REDUCTASE SIRA"/>
    <property type="match status" value="1"/>
</dbReference>
<feature type="transmembrane region" description="Helical" evidence="9">
    <location>
        <begin position="25"/>
        <end position="48"/>
    </location>
</feature>
<evidence type="ECO:0000256" key="1">
    <source>
        <dbReference type="ARBA" id="ARBA00001926"/>
    </source>
</evidence>
<dbReference type="Proteomes" id="UP001204142">
    <property type="component" value="Unassembled WGS sequence"/>
</dbReference>
<evidence type="ECO:0000256" key="7">
    <source>
        <dbReference type="ARBA" id="ARBA00022982"/>
    </source>
</evidence>
<keyword evidence="8" id="KW-0408">Iron</keyword>
<evidence type="ECO:0000313" key="12">
    <source>
        <dbReference type="Proteomes" id="UP001204142"/>
    </source>
</evidence>
<evidence type="ECO:0000256" key="5">
    <source>
        <dbReference type="ARBA" id="ARBA00022723"/>
    </source>
</evidence>
<evidence type="ECO:0000313" key="11">
    <source>
        <dbReference type="EMBL" id="MCQ8896276.1"/>
    </source>
</evidence>
<dbReference type="EMBL" id="JANIGO010000002">
    <property type="protein sequence ID" value="MCQ8896276.1"/>
    <property type="molecule type" value="Genomic_DNA"/>
</dbReference>
<keyword evidence="7" id="KW-0249">Electron transport</keyword>
<keyword evidence="9" id="KW-0472">Membrane</keyword>
<keyword evidence="12" id="KW-1185">Reference proteome</keyword>
<keyword evidence="3" id="KW-0813">Transport</keyword>
<evidence type="ECO:0000256" key="9">
    <source>
        <dbReference type="SAM" id="Phobius"/>
    </source>
</evidence>
<evidence type="ECO:0000256" key="3">
    <source>
        <dbReference type="ARBA" id="ARBA00022448"/>
    </source>
</evidence>
<evidence type="ECO:0000256" key="8">
    <source>
        <dbReference type="ARBA" id="ARBA00023004"/>
    </source>
</evidence>
<dbReference type="Gene3D" id="3.90.10.10">
    <property type="entry name" value="Cytochrome C3"/>
    <property type="match status" value="3"/>
</dbReference>
<protein>
    <submittedName>
        <fullName evidence="11">Cytochrome c3 family protein</fullName>
    </submittedName>
</protein>
<proteinExistence type="predicted"/>
<dbReference type="InterPro" id="IPR036280">
    <property type="entry name" value="Multihaem_cyt_sf"/>
</dbReference>
<keyword evidence="4" id="KW-0349">Heme</keyword>
<keyword evidence="9" id="KW-1133">Transmembrane helix</keyword>
<evidence type="ECO:0000256" key="2">
    <source>
        <dbReference type="ARBA" id="ARBA00004196"/>
    </source>
</evidence>
<dbReference type="InterPro" id="IPR051829">
    <property type="entry name" value="Multiheme_Cytochr_ET"/>
</dbReference>
<comment type="subcellular location">
    <subcellularLocation>
        <location evidence="2">Cell envelope</location>
    </subcellularLocation>
</comment>
<comment type="caution">
    <text evidence="11">The sequence shown here is derived from an EMBL/GenBank/DDBJ whole genome shotgun (WGS) entry which is preliminary data.</text>
</comment>
<feature type="domain" description="Tetrahaem cytochrome" evidence="10">
    <location>
        <begin position="96"/>
        <end position="158"/>
    </location>
</feature>
<accession>A0ABT1WFI1</accession>
<comment type="cofactor">
    <cofactor evidence="1">
        <name>heme c</name>
        <dbReference type="ChEBI" id="CHEBI:61717"/>
    </cofactor>
</comment>
<keyword evidence="9" id="KW-0812">Transmembrane</keyword>
<evidence type="ECO:0000256" key="6">
    <source>
        <dbReference type="ARBA" id="ARBA00022729"/>
    </source>
</evidence>
<dbReference type="Pfam" id="PF14537">
    <property type="entry name" value="Cytochrom_c3_2"/>
    <property type="match status" value="1"/>
</dbReference>
<keyword evidence="6" id="KW-0732">Signal</keyword>
<gene>
    <name evidence="11" type="ORF">NQT62_07485</name>
</gene>
<dbReference type="RefSeq" id="WP_256764050.1">
    <property type="nucleotide sequence ID" value="NZ_JANIGO010000002.1"/>
</dbReference>
<name>A0ABT1WFI1_9BURK</name>
<keyword evidence="5" id="KW-0479">Metal-binding</keyword>
<organism evidence="11 12">
    <name type="scientific">Limnobacter humi</name>
    <dbReference type="NCBI Taxonomy" id="1778671"/>
    <lineage>
        <taxon>Bacteria</taxon>
        <taxon>Pseudomonadati</taxon>
        <taxon>Pseudomonadota</taxon>
        <taxon>Betaproteobacteria</taxon>
        <taxon>Burkholderiales</taxon>
        <taxon>Burkholderiaceae</taxon>
        <taxon>Limnobacter</taxon>
    </lineage>
</organism>